<dbReference type="Gramene" id="RZC76778">
    <property type="protein sequence ID" value="RZC76778"/>
    <property type="gene ID" value="C5167_000923"/>
</dbReference>
<evidence type="ECO:0000313" key="2">
    <source>
        <dbReference type="Proteomes" id="UP000316621"/>
    </source>
</evidence>
<gene>
    <name evidence="1" type="ORF">C5167_000923</name>
</gene>
<dbReference type="EMBL" id="CM010723">
    <property type="protein sequence ID" value="RZC76778.1"/>
    <property type="molecule type" value="Genomic_DNA"/>
</dbReference>
<evidence type="ECO:0000313" key="1">
    <source>
        <dbReference type="EMBL" id="RZC76778.1"/>
    </source>
</evidence>
<sequence>MNIPPRSYQLYPHHDISNIPDQMSIRNLIPQQFRIINLFCIFDGVGIELLLSAGGSGVLVQPMWIQGLSIELARDAAMDLHTNDNQRLPREAAGVKIASGAAEAPALESAKLGTCFQLIFDDLNHHIEWDQPAVSVHVKYAISTKMEVLNLSLRGPNYSALPFAKNMERIILLSLFTSNCFVKMDIGE</sequence>
<dbReference type="Proteomes" id="UP000316621">
    <property type="component" value="Chromosome 9"/>
</dbReference>
<dbReference type="AlphaFoldDB" id="A0A4Y7KX67"/>
<name>A0A4Y7KX67_PAPSO</name>
<reference evidence="1 2" key="1">
    <citation type="journal article" date="2018" name="Science">
        <title>The opium poppy genome and morphinan production.</title>
        <authorList>
            <person name="Guo L."/>
            <person name="Winzer T."/>
            <person name="Yang X."/>
            <person name="Li Y."/>
            <person name="Ning Z."/>
            <person name="He Z."/>
            <person name="Teodor R."/>
            <person name="Lu Y."/>
            <person name="Bowser T.A."/>
            <person name="Graham I.A."/>
            <person name="Ye K."/>
        </authorList>
    </citation>
    <scope>NUCLEOTIDE SEQUENCE [LARGE SCALE GENOMIC DNA]</scope>
    <source>
        <strain evidence="2">cv. HN1</strain>
        <tissue evidence="1">Leaves</tissue>
    </source>
</reference>
<proteinExistence type="predicted"/>
<keyword evidence="2" id="KW-1185">Reference proteome</keyword>
<organism evidence="1 2">
    <name type="scientific">Papaver somniferum</name>
    <name type="common">Opium poppy</name>
    <dbReference type="NCBI Taxonomy" id="3469"/>
    <lineage>
        <taxon>Eukaryota</taxon>
        <taxon>Viridiplantae</taxon>
        <taxon>Streptophyta</taxon>
        <taxon>Embryophyta</taxon>
        <taxon>Tracheophyta</taxon>
        <taxon>Spermatophyta</taxon>
        <taxon>Magnoliopsida</taxon>
        <taxon>Ranunculales</taxon>
        <taxon>Papaveraceae</taxon>
        <taxon>Papaveroideae</taxon>
        <taxon>Papaver</taxon>
    </lineage>
</organism>
<protein>
    <submittedName>
        <fullName evidence="1">Uncharacterized protein</fullName>
    </submittedName>
</protein>
<accession>A0A4Y7KX67</accession>